<organism evidence="12 13">
    <name type="scientific">Legionella pneumophila</name>
    <dbReference type="NCBI Taxonomy" id="446"/>
    <lineage>
        <taxon>Bacteria</taxon>
        <taxon>Pseudomonadati</taxon>
        <taxon>Pseudomonadota</taxon>
        <taxon>Gammaproteobacteria</taxon>
        <taxon>Legionellales</taxon>
        <taxon>Legionellaceae</taxon>
        <taxon>Legionella</taxon>
    </lineage>
</organism>
<keyword evidence="7" id="KW-0546">Nucleotide metabolism</keyword>
<keyword evidence="2" id="KW-0548">Nucleotidyltransferase</keyword>
<gene>
    <name evidence="12" type="ORF">I8Y58_002288</name>
</gene>
<sequence>MSIQALFETFHKKIKVETDELRDKRDILSAKIKSSINKNGHPTPDIINQGSYIYGVGIKPLNDQEYDIDVGFIFPIHAQNHTPTKVRAWVYDAIKQHTNSVEDRGPCIRVRYAAGFHVDLVIYAKYYNSDNENYQLARNNDTWVPSQPKELKSHIVDARQRFIETRDSTGADQIQRITRYLKRWNDLDIPDDSPNKPSGLATLLLVINSLPAPVMDNNGKSNDLEALILIAQQVTHSLGRIVVKKPTIPYEDLYEKLDDKAMHHLKKRFSSLLSDLEACRKISLTDAVSLLAIQFGSDFPTNFNNSQPEANNTSDLIEDMKKAIPTFKNPAKPWSN</sequence>
<evidence type="ECO:0000256" key="10">
    <source>
        <dbReference type="ARBA" id="ARBA00048304"/>
    </source>
</evidence>
<comment type="catalytic activity">
    <reaction evidence="10">
        <text>GTP + ATP = 3',3'-cGAMP + 2 diphosphate</text>
        <dbReference type="Rhea" id="RHEA:35647"/>
        <dbReference type="ChEBI" id="CHEBI:30616"/>
        <dbReference type="ChEBI" id="CHEBI:33019"/>
        <dbReference type="ChEBI" id="CHEBI:37565"/>
        <dbReference type="ChEBI" id="CHEBI:71501"/>
    </reaction>
    <physiologicalReaction direction="left-to-right" evidence="10">
        <dbReference type="Rhea" id="RHEA:35648"/>
    </physiologicalReaction>
</comment>
<evidence type="ECO:0000256" key="1">
    <source>
        <dbReference type="ARBA" id="ARBA00022679"/>
    </source>
</evidence>
<dbReference type="Pfam" id="PF21654">
    <property type="entry name" value="DncV-like_NTFase"/>
    <property type="match status" value="1"/>
</dbReference>
<evidence type="ECO:0000256" key="9">
    <source>
        <dbReference type="ARBA" id="ARBA00044145"/>
    </source>
</evidence>
<dbReference type="GO" id="GO:0046872">
    <property type="term" value="F:metal ion binding"/>
    <property type="evidence" value="ECO:0007669"/>
    <property type="project" value="UniProtKB-KW"/>
</dbReference>
<keyword evidence="3" id="KW-0479">Metal-binding</keyword>
<reference evidence="12" key="2">
    <citation type="submission" date="2020-11" db="EMBL/GenBank/DDBJ databases">
        <authorList>
            <consortium name="NCBI Pathogen Detection Project"/>
        </authorList>
    </citation>
    <scope>NUCLEOTIDE SEQUENCE</scope>
    <source>
        <strain evidence="12">D3612</strain>
    </source>
</reference>
<dbReference type="CDD" id="cd05400">
    <property type="entry name" value="NT_2-5OAS_ClassI-CCAase"/>
    <property type="match status" value="1"/>
</dbReference>
<dbReference type="GO" id="GO:0009117">
    <property type="term" value="P:nucleotide metabolic process"/>
    <property type="evidence" value="ECO:0007669"/>
    <property type="project" value="UniProtKB-KW"/>
</dbReference>
<keyword evidence="8" id="KW-0051">Antiviral defense</keyword>
<evidence type="ECO:0000313" key="13">
    <source>
        <dbReference type="Proteomes" id="UP000861567"/>
    </source>
</evidence>
<dbReference type="InterPro" id="IPR048445">
    <property type="entry name" value="DncV-like_NTFase"/>
</dbReference>
<feature type="domain" description="Cyclic GMP-AMP synthase DncV-like nucleotidyltransferase" evidence="11">
    <location>
        <begin position="44"/>
        <end position="123"/>
    </location>
</feature>
<proteinExistence type="predicted"/>
<keyword evidence="4" id="KW-0547">Nucleotide-binding</keyword>
<dbReference type="EMBL" id="DACSEI010000026">
    <property type="protein sequence ID" value="HAT1597051.1"/>
    <property type="molecule type" value="Genomic_DNA"/>
</dbReference>
<evidence type="ECO:0000256" key="2">
    <source>
        <dbReference type="ARBA" id="ARBA00022695"/>
    </source>
</evidence>
<evidence type="ECO:0000256" key="4">
    <source>
        <dbReference type="ARBA" id="ARBA00022741"/>
    </source>
</evidence>
<accession>A0AAN5KSF2</accession>
<evidence type="ECO:0000313" key="12">
    <source>
        <dbReference type="EMBL" id="HAT1597051.1"/>
    </source>
</evidence>
<keyword evidence="1" id="KW-0808">Transferase</keyword>
<comment type="caution">
    <text evidence="12">The sequence shown here is derived from an EMBL/GenBank/DDBJ whole genome shotgun (WGS) entry which is preliminary data.</text>
</comment>
<dbReference type="GO" id="GO:0016779">
    <property type="term" value="F:nucleotidyltransferase activity"/>
    <property type="evidence" value="ECO:0007669"/>
    <property type="project" value="UniProtKB-KW"/>
</dbReference>
<evidence type="ECO:0000256" key="8">
    <source>
        <dbReference type="ARBA" id="ARBA00023118"/>
    </source>
</evidence>
<evidence type="ECO:0000256" key="5">
    <source>
        <dbReference type="ARBA" id="ARBA00022840"/>
    </source>
</evidence>
<dbReference type="AlphaFoldDB" id="A0AAN5KSF2"/>
<evidence type="ECO:0000256" key="7">
    <source>
        <dbReference type="ARBA" id="ARBA00023080"/>
    </source>
</evidence>
<keyword evidence="5" id="KW-0067">ATP-binding</keyword>
<name>A0AAN5KSF2_LEGPN</name>
<dbReference type="GO" id="GO:0051607">
    <property type="term" value="P:defense response to virus"/>
    <property type="evidence" value="ECO:0007669"/>
    <property type="project" value="UniProtKB-KW"/>
</dbReference>
<dbReference type="Proteomes" id="UP000861567">
    <property type="component" value="Unassembled WGS sequence"/>
</dbReference>
<keyword evidence="6" id="KW-0460">Magnesium</keyword>
<dbReference type="GO" id="GO:0005524">
    <property type="term" value="F:ATP binding"/>
    <property type="evidence" value="ECO:0007669"/>
    <property type="project" value="UniProtKB-KW"/>
</dbReference>
<evidence type="ECO:0000256" key="3">
    <source>
        <dbReference type="ARBA" id="ARBA00022723"/>
    </source>
</evidence>
<protein>
    <recommendedName>
        <fullName evidence="9">Cyclic GMP-AMP synthase</fullName>
    </recommendedName>
</protein>
<evidence type="ECO:0000259" key="11">
    <source>
        <dbReference type="Pfam" id="PF21654"/>
    </source>
</evidence>
<evidence type="ECO:0000256" key="6">
    <source>
        <dbReference type="ARBA" id="ARBA00022842"/>
    </source>
</evidence>
<dbReference type="InterPro" id="IPR006116">
    <property type="entry name" value="NT_2-5OAS_ClassI-CCAase"/>
</dbReference>
<reference evidence="12" key="1">
    <citation type="journal article" date="2018" name="Genome Biol.">
        <title>SKESA: strategic k-mer extension for scrupulous assemblies.</title>
        <authorList>
            <person name="Souvorov A."/>
            <person name="Agarwala R."/>
            <person name="Lipman D.J."/>
        </authorList>
    </citation>
    <scope>NUCLEOTIDE SEQUENCE</scope>
    <source>
        <strain evidence="12">D3612</strain>
    </source>
</reference>